<comment type="caution">
    <text evidence="5">The sequence shown here is derived from an EMBL/GenBank/DDBJ whole genome shotgun (WGS) entry which is preliminary data.</text>
</comment>
<keyword evidence="5" id="KW-0378">Hydrolase</keyword>
<dbReference type="Proteomes" id="UP000052245">
    <property type="component" value="Unassembled WGS sequence"/>
</dbReference>
<evidence type="ECO:0000313" key="8">
    <source>
        <dbReference type="Proteomes" id="UP000052245"/>
    </source>
</evidence>
<evidence type="ECO:0000256" key="1">
    <source>
        <dbReference type="ARBA" id="ARBA00022448"/>
    </source>
</evidence>
<evidence type="ECO:0000256" key="3">
    <source>
        <dbReference type="ARBA" id="ARBA00022840"/>
    </source>
</evidence>
<dbReference type="InterPro" id="IPR003439">
    <property type="entry name" value="ABC_transporter-like_ATP-bd"/>
</dbReference>
<dbReference type="GO" id="GO:0055085">
    <property type="term" value="P:transmembrane transport"/>
    <property type="evidence" value="ECO:0007669"/>
    <property type="project" value="InterPro"/>
</dbReference>
<name>A0A0S4RBU7_CAMHY</name>
<keyword evidence="7" id="KW-1185">Reference proteome</keyword>
<dbReference type="RefSeq" id="WP_059425510.1">
    <property type="nucleotide sequence ID" value="NZ_CP040464.1"/>
</dbReference>
<evidence type="ECO:0000259" key="4">
    <source>
        <dbReference type="PROSITE" id="PS50893"/>
    </source>
</evidence>
<proteinExistence type="predicted"/>
<dbReference type="SUPFAM" id="SSF52540">
    <property type="entry name" value="P-loop containing nucleoside triphosphate hydrolases"/>
    <property type="match status" value="1"/>
</dbReference>
<dbReference type="AlphaFoldDB" id="A0A0S4RBU7"/>
<dbReference type="STRING" id="32019.ERS672215_01853"/>
<dbReference type="CDD" id="cd03218">
    <property type="entry name" value="ABC_YhbG"/>
    <property type="match status" value="1"/>
</dbReference>
<accession>A0A9W5EWE2</accession>
<dbReference type="EMBL" id="FAVB01000001">
    <property type="protein sequence ID" value="CUU69447.1"/>
    <property type="molecule type" value="Genomic_DNA"/>
</dbReference>
<keyword evidence="2" id="KW-0547">Nucleotide-binding</keyword>
<evidence type="ECO:0000256" key="2">
    <source>
        <dbReference type="ARBA" id="ARBA00022741"/>
    </source>
</evidence>
<sequence>MHKLEVKNLEKTIKKTKIINNISLNVKSGEVVGLLGPNGAGKTTTFYMICGLISPTSGSIYLDDMDISKTPLHKRARQGIGYLPQESSVFKDLSVEENLTLAAEIFYKDKEEIHHKVGEMLNLLNIEPIRARKGLSLSGGERRRCEIARSLMIMPKFLLLDEPFAGVDPIAVADIQSIIKDLKKLGIGILITDHNVRETLAICDRAYVIKSGSLLASGTSSEVANNKLVRTHYLGEEFKLLD</sequence>
<dbReference type="Proteomes" id="UP000052237">
    <property type="component" value="Unassembled WGS sequence"/>
</dbReference>
<organism evidence="5 7">
    <name type="scientific">Campylobacter hyointestinalis subsp. hyointestinalis</name>
    <dbReference type="NCBI Taxonomy" id="91352"/>
    <lineage>
        <taxon>Bacteria</taxon>
        <taxon>Pseudomonadati</taxon>
        <taxon>Campylobacterota</taxon>
        <taxon>Epsilonproteobacteria</taxon>
        <taxon>Campylobacterales</taxon>
        <taxon>Campylobacteraceae</taxon>
        <taxon>Campylobacter</taxon>
    </lineage>
</organism>
<evidence type="ECO:0000313" key="6">
    <source>
        <dbReference type="EMBL" id="CUU71598.1"/>
    </source>
</evidence>
<dbReference type="GO" id="GO:0005524">
    <property type="term" value="F:ATP binding"/>
    <property type="evidence" value="ECO:0007669"/>
    <property type="project" value="UniProtKB-KW"/>
</dbReference>
<accession>A0A0S4RBU7</accession>
<dbReference type="GO" id="GO:0016887">
    <property type="term" value="F:ATP hydrolysis activity"/>
    <property type="evidence" value="ECO:0007669"/>
    <property type="project" value="InterPro"/>
</dbReference>
<feature type="domain" description="ABC transporter" evidence="4">
    <location>
        <begin position="4"/>
        <end position="236"/>
    </location>
</feature>
<dbReference type="FunFam" id="3.40.50.300:FF:000151">
    <property type="entry name" value="Lipopolysaccharide ABC transporter ATP-binding protein"/>
    <property type="match status" value="1"/>
</dbReference>
<dbReference type="PANTHER" id="PTHR45772:SF10">
    <property type="entry name" value="LIPOPOLYSACCHARIDE EXPORT SYSTEM ATP-BINDING PROTEIN LPTB"/>
    <property type="match status" value="1"/>
</dbReference>
<dbReference type="GO" id="GO:0043190">
    <property type="term" value="C:ATP-binding cassette (ABC) transporter complex"/>
    <property type="evidence" value="ECO:0007669"/>
    <property type="project" value="InterPro"/>
</dbReference>
<dbReference type="InterPro" id="IPR027417">
    <property type="entry name" value="P-loop_NTPase"/>
</dbReference>
<dbReference type="PANTHER" id="PTHR45772">
    <property type="entry name" value="CONSERVED COMPONENT OF ABC TRANSPORTER FOR NATURAL AMINO ACIDS-RELATED"/>
    <property type="match status" value="1"/>
</dbReference>
<dbReference type="InterPro" id="IPR030921">
    <property type="entry name" value="LPS_export_LptB"/>
</dbReference>
<dbReference type="InterPro" id="IPR003593">
    <property type="entry name" value="AAA+_ATPase"/>
</dbReference>
<reference evidence="7 8" key="1">
    <citation type="submission" date="2015-11" db="EMBL/GenBank/DDBJ databases">
        <authorList>
            <consortium name="Pathogen Informatics"/>
        </authorList>
    </citation>
    <scope>NUCLEOTIDE SEQUENCE [LARGE SCALE GENOMIC DNA]</scope>
    <source>
        <strain evidence="5 7">006A-0059</strain>
        <strain evidence="6 8">007A-0283</strain>
    </source>
</reference>
<protein>
    <submittedName>
        <fullName evidence="5">ABC transporter ATP-binding protein</fullName>
        <ecNumber evidence="5">3.6.3.-</ecNumber>
    </submittedName>
</protein>
<dbReference type="EMBL" id="FAVC01000001">
    <property type="protein sequence ID" value="CUU71598.1"/>
    <property type="molecule type" value="Genomic_DNA"/>
</dbReference>
<gene>
    <name evidence="5" type="primary">lptB_1</name>
    <name evidence="5" type="ORF">ERS686654_00161</name>
    <name evidence="6" type="ORF">ERS739223_00268</name>
</gene>
<evidence type="ECO:0000313" key="7">
    <source>
        <dbReference type="Proteomes" id="UP000052237"/>
    </source>
</evidence>
<dbReference type="NCBIfam" id="TIGR04406">
    <property type="entry name" value="LPS_export_lptB"/>
    <property type="match status" value="1"/>
</dbReference>
<evidence type="ECO:0000313" key="5">
    <source>
        <dbReference type="EMBL" id="CUU69447.1"/>
    </source>
</evidence>
<keyword evidence="1" id="KW-0813">Transport</keyword>
<dbReference type="InterPro" id="IPR051120">
    <property type="entry name" value="ABC_AA/LPS_Transport"/>
</dbReference>
<dbReference type="SMART" id="SM00382">
    <property type="entry name" value="AAA"/>
    <property type="match status" value="1"/>
</dbReference>
<keyword evidence="3 5" id="KW-0067">ATP-binding</keyword>
<dbReference type="Pfam" id="PF00005">
    <property type="entry name" value="ABC_tran"/>
    <property type="match status" value="1"/>
</dbReference>
<dbReference type="PROSITE" id="PS50893">
    <property type="entry name" value="ABC_TRANSPORTER_2"/>
    <property type="match status" value="1"/>
</dbReference>
<dbReference type="Gene3D" id="3.40.50.300">
    <property type="entry name" value="P-loop containing nucleotide triphosphate hydrolases"/>
    <property type="match status" value="1"/>
</dbReference>
<dbReference type="EC" id="3.6.3.-" evidence="5"/>